<feature type="coiled-coil region" evidence="14">
    <location>
        <begin position="3394"/>
        <end position="3430"/>
    </location>
</feature>
<proteinExistence type="inferred from homology"/>
<keyword evidence="12" id="KW-0206">Cytoskeleton</keyword>
<feature type="compositionally biased region" description="Low complexity" evidence="15">
    <location>
        <begin position="14"/>
        <end position="37"/>
    </location>
</feature>
<feature type="region of interest" description="Disordered" evidence="15">
    <location>
        <begin position="6202"/>
        <end position="6351"/>
    </location>
</feature>
<dbReference type="GO" id="GO:0034993">
    <property type="term" value="C:meiotic nuclear membrane microtubule tethering complex"/>
    <property type="evidence" value="ECO:0007669"/>
    <property type="project" value="TreeGrafter"/>
</dbReference>
<keyword evidence="9 14" id="KW-0175">Coiled coil</keyword>
<feature type="compositionally biased region" description="Basic and acidic residues" evidence="15">
    <location>
        <begin position="6306"/>
        <end position="6336"/>
    </location>
</feature>
<dbReference type="Pfam" id="PF00307">
    <property type="entry name" value="CH"/>
    <property type="match status" value="2"/>
</dbReference>
<feature type="region of interest" description="Disordered" evidence="15">
    <location>
        <begin position="6508"/>
        <end position="6536"/>
    </location>
</feature>
<feature type="region of interest" description="Disordered" evidence="15">
    <location>
        <begin position="6426"/>
        <end position="6454"/>
    </location>
</feature>
<dbReference type="Pfam" id="PF00435">
    <property type="entry name" value="Spectrin"/>
    <property type="match status" value="12"/>
</dbReference>
<dbReference type="Gene3D" id="1.20.58.60">
    <property type="match status" value="30"/>
</dbReference>
<dbReference type="Gene3D" id="1.10.418.10">
    <property type="entry name" value="Calponin-like domain"/>
    <property type="match status" value="2"/>
</dbReference>
<feature type="domain" description="Calponin-homology (CH)" evidence="16">
    <location>
        <begin position="54"/>
        <end position="161"/>
    </location>
</feature>
<dbReference type="InterPro" id="IPR001589">
    <property type="entry name" value="Actinin_actin-bd_CS"/>
</dbReference>
<dbReference type="InterPro" id="IPR036872">
    <property type="entry name" value="CH_dom_sf"/>
</dbReference>
<dbReference type="FunFam" id="1.10.418.10:FF:000033">
    <property type="entry name" value="nesprin-1 isoform X1"/>
    <property type="match status" value="1"/>
</dbReference>
<dbReference type="GO" id="GO:0005856">
    <property type="term" value="C:cytoskeleton"/>
    <property type="evidence" value="ECO:0007669"/>
    <property type="project" value="UniProtKB-SubCell"/>
</dbReference>
<feature type="coiled-coil region" evidence="14">
    <location>
        <begin position="2304"/>
        <end position="2379"/>
    </location>
</feature>
<dbReference type="Pfam" id="PF25034">
    <property type="entry name" value="Spectrin_SYNE1"/>
    <property type="match status" value="1"/>
</dbReference>
<feature type="region of interest" description="Disordered" evidence="15">
    <location>
        <begin position="6551"/>
        <end position="6600"/>
    </location>
</feature>
<dbReference type="Proteomes" id="UP001347796">
    <property type="component" value="Unassembled WGS sequence"/>
</dbReference>
<feature type="coiled-coil region" evidence="14">
    <location>
        <begin position="5024"/>
        <end position="5087"/>
    </location>
</feature>
<evidence type="ECO:0000256" key="6">
    <source>
        <dbReference type="ARBA" id="ARBA00022692"/>
    </source>
</evidence>
<feature type="region of interest" description="Disordered" evidence="15">
    <location>
        <begin position="6467"/>
        <end position="6495"/>
    </location>
</feature>
<evidence type="ECO:0000256" key="1">
    <source>
        <dbReference type="ARBA" id="ARBA00004126"/>
    </source>
</evidence>
<evidence type="ECO:0000256" key="15">
    <source>
        <dbReference type="SAM" id="MobiDB-lite"/>
    </source>
</evidence>
<dbReference type="CDD" id="cd00176">
    <property type="entry name" value="SPEC"/>
    <property type="match status" value="21"/>
</dbReference>
<feature type="domain" description="Calponin-homology (CH)" evidence="16">
    <location>
        <begin position="187"/>
        <end position="292"/>
    </location>
</feature>
<evidence type="ECO:0000256" key="9">
    <source>
        <dbReference type="ARBA" id="ARBA00023054"/>
    </source>
</evidence>
<keyword evidence="10" id="KW-0472">Membrane</keyword>
<dbReference type="InterPro" id="IPR057057">
    <property type="entry name" value="Spectrin_SYNE1"/>
</dbReference>
<dbReference type="GO" id="GO:0007097">
    <property type="term" value="P:nuclear migration"/>
    <property type="evidence" value="ECO:0007669"/>
    <property type="project" value="TreeGrafter"/>
</dbReference>
<evidence type="ECO:0000256" key="12">
    <source>
        <dbReference type="ARBA" id="ARBA00023212"/>
    </source>
</evidence>
<comment type="similarity">
    <text evidence="4">Belongs to the nesprin family.</text>
</comment>
<feature type="compositionally biased region" description="Polar residues" evidence="15">
    <location>
        <begin position="6224"/>
        <end position="6235"/>
    </location>
</feature>
<feature type="coiled-coil region" evidence="14">
    <location>
        <begin position="6163"/>
        <end position="6197"/>
    </location>
</feature>
<dbReference type="SMART" id="SM00150">
    <property type="entry name" value="SPEC"/>
    <property type="match status" value="45"/>
</dbReference>
<keyword evidence="13" id="KW-0539">Nucleus</keyword>
<dbReference type="EMBL" id="JAZGQO010000007">
    <property type="protein sequence ID" value="KAK6181528.1"/>
    <property type="molecule type" value="Genomic_DNA"/>
</dbReference>
<dbReference type="PANTHER" id="PTHR47535">
    <property type="entry name" value="MUSCLE-SPECIFIC PROTEIN 300 KDA, ISOFORM G"/>
    <property type="match status" value="1"/>
</dbReference>
<keyword evidence="5" id="KW-0963">Cytoplasm</keyword>
<evidence type="ECO:0000313" key="18">
    <source>
        <dbReference type="Proteomes" id="UP001347796"/>
    </source>
</evidence>
<gene>
    <name evidence="17" type="ORF">SNE40_009363</name>
</gene>
<keyword evidence="8" id="KW-1133">Transmembrane helix</keyword>
<feature type="coiled-coil region" evidence="14">
    <location>
        <begin position="2609"/>
        <end position="2636"/>
    </location>
</feature>
<evidence type="ECO:0000256" key="8">
    <source>
        <dbReference type="ARBA" id="ARBA00022989"/>
    </source>
</evidence>
<evidence type="ECO:0000256" key="3">
    <source>
        <dbReference type="ARBA" id="ARBA00004245"/>
    </source>
</evidence>
<dbReference type="InterPro" id="IPR001715">
    <property type="entry name" value="CH_dom"/>
</dbReference>
<keyword evidence="6" id="KW-0812">Transmembrane</keyword>
<feature type="compositionally biased region" description="Polar residues" evidence="15">
    <location>
        <begin position="1"/>
        <end position="12"/>
    </location>
</feature>
<feature type="coiled-coil region" evidence="14">
    <location>
        <begin position="4374"/>
        <end position="4444"/>
    </location>
</feature>
<dbReference type="SUPFAM" id="SSF46966">
    <property type="entry name" value="Spectrin repeat"/>
    <property type="match status" value="43"/>
</dbReference>
<comment type="caution">
    <text evidence="17">The sequence shown here is derived from an EMBL/GenBank/DDBJ whole genome shotgun (WGS) entry which is preliminary data.</text>
</comment>
<evidence type="ECO:0000256" key="14">
    <source>
        <dbReference type="SAM" id="Coils"/>
    </source>
</evidence>
<dbReference type="PROSITE" id="PS00019">
    <property type="entry name" value="ACTININ_1"/>
    <property type="match status" value="1"/>
</dbReference>
<protein>
    <recommendedName>
        <fullName evidence="16">Calponin-homology (CH) domain-containing protein</fullName>
    </recommendedName>
</protein>
<dbReference type="InterPro" id="IPR018159">
    <property type="entry name" value="Spectrin/alpha-actinin"/>
</dbReference>
<dbReference type="InterPro" id="IPR052403">
    <property type="entry name" value="LINC-complex_assoc"/>
</dbReference>
<feature type="region of interest" description="Disordered" evidence="15">
    <location>
        <begin position="5265"/>
        <end position="5286"/>
    </location>
</feature>
<dbReference type="GO" id="GO:0005640">
    <property type="term" value="C:nuclear outer membrane"/>
    <property type="evidence" value="ECO:0007669"/>
    <property type="project" value="TreeGrafter"/>
</dbReference>
<feature type="compositionally biased region" description="Polar residues" evidence="15">
    <location>
        <begin position="6574"/>
        <end position="6584"/>
    </location>
</feature>
<feature type="coiled-coil region" evidence="14">
    <location>
        <begin position="2466"/>
        <end position="2512"/>
    </location>
</feature>
<feature type="coiled-coil region" evidence="14">
    <location>
        <begin position="5919"/>
        <end position="5953"/>
    </location>
</feature>
<dbReference type="FunFam" id="1.10.418.10:FF:000037">
    <property type="entry name" value="nesprin-1 isoform X1"/>
    <property type="match status" value="1"/>
</dbReference>
<dbReference type="GO" id="GO:0051015">
    <property type="term" value="F:actin filament binding"/>
    <property type="evidence" value="ECO:0007669"/>
    <property type="project" value="TreeGrafter"/>
</dbReference>
<feature type="coiled-coil region" evidence="14">
    <location>
        <begin position="6046"/>
        <end position="6073"/>
    </location>
</feature>
<feature type="coiled-coil region" evidence="14">
    <location>
        <begin position="4493"/>
        <end position="4557"/>
    </location>
</feature>
<evidence type="ECO:0000313" key="17">
    <source>
        <dbReference type="EMBL" id="KAK6181528.1"/>
    </source>
</evidence>
<dbReference type="InterPro" id="IPR047291">
    <property type="entry name" value="CH_SYNE1_rpt2"/>
</dbReference>
<feature type="coiled-coil region" evidence="14">
    <location>
        <begin position="651"/>
        <end position="697"/>
    </location>
</feature>
<feature type="compositionally biased region" description="Low complexity" evidence="15">
    <location>
        <begin position="6514"/>
        <end position="6529"/>
    </location>
</feature>
<dbReference type="InterPro" id="IPR002017">
    <property type="entry name" value="Spectrin_repeat"/>
</dbReference>
<feature type="compositionally biased region" description="Polar residues" evidence="15">
    <location>
        <begin position="5266"/>
        <end position="5279"/>
    </location>
</feature>
<evidence type="ECO:0000256" key="13">
    <source>
        <dbReference type="ARBA" id="ARBA00023242"/>
    </source>
</evidence>
<dbReference type="SUPFAM" id="SSF47576">
    <property type="entry name" value="Calponin-homology domain, CH-domain"/>
    <property type="match status" value="1"/>
</dbReference>
<keyword evidence="7" id="KW-0677">Repeat</keyword>
<accession>A0AAN8PRR2</accession>
<reference evidence="17 18" key="1">
    <citation type="submission" date="2024-01" db="EMBL/GenBank/DDBJ databases">
        <title>The genome of the rayed Mediterranean limpet Patella caerulea (Linnaeus, 1758).</title>
        <authorList>
            <person name="Anh-Thu Weber A."/>
            <person name="Halstead-Nussloch G."/>
        </authorList>
    </citation>
    <scope>NUCLEOTIDE SEQUENCE [LARGE SCALE GENOMIC DNA]</scope>
    <source>
        <strain evidence="17">AATW-2023a</strain>
        <tissue evidence="17">Whole specimen</tissue>
    </source>
</reference>
<dbReference type="PROSITE" id="PS50021">
    <property type="entry name" value="CH"/>
    <property type="match status" value="2"/>
</dbReference>
<keyword evidence="11" id="KW-0009">Actin-binding</keyword>
<evidence type="ECO:0000259" key="16">
    <source>
        <dbReference type="PROSITE" id="PS50021"/>
    </source>
</evidence>
<evidence type="ECO:0000256" key="4">
    <source>
        <dbReference type="ARBA" id="ARBA00008619"/>
    </source>
</evidence>
<organism evidence="17 18">
    <name type="scientific">Patella caerulea</name>
    <name type="common">Rayed Mediterranean limpet</name>
    <dbReference type="NCBI Taxonomy" id="87958"/>
    <lineage>
        <taxon>Eukaryota</taxon>
        <taxon>Metazoa</taxon>
        <taxon>Spiralia</taxon>
        <taxon>Lophotrochozoa</taxon>
        <taxon>Mollusca</taxon>
        <taxon>Gastropoda</taxon>
        <taxon>Patellogastropoda</taxon>
        <taxon>Patelloidea</taxon>
        <taxon>Patellidae</taxon>
        <taxon>Patella</taxon>
    </lineage>
</organism>
<dbReference type="SMART" id="SM00033">
    <property type="entry name" value="CH"/>
    <property type="match status" value="2"/>
</dbReference>
<dbReference type="PROSITE" id="PS00020">
    <property type="entry name" value="ACTININ_2"/>
    <property type="match status" value="1"/>
</dbReference>
<sequence length="6730" mass="778903">MSPASSFTSIPGTRSDSPRGASPAPSSFSSSSDSASRGKGIQITIQNLQHEQERVQKKTFTNWMNTYLCQHVPKEKVEELFNDIKTGVVLLSLLEVLSGETLPIEKGKNTKRPHHLSNITTALQFLERKRIKMVNINATDIADGKPSIVLGLIWTIILYFQIEETISQVPNVGELTGDGPSASKRQALPKKSLLAWVDSVLGKKYGMSVKDFGPSWRSGVAFNQLIHNINPDLVDMDGVSQQTSKVNLERAFSIADSELGIPRLLDPEDVDVAKPDEKSIMTYVAQFLKKYPDVGDSKLQGVPSTKMETPDKEMSAYFSLMNWLNKDANEILNNSTGPVTDRQAEFLDYLGFKTELDRREPVYNALKDRAMTGKFLRIKPEEWTQLSDKWEETQERTRLWLLKLDTSYPGKLGKFGRWLYEAESLINKYEETFDNPDDMASYFGELLAEHKKFFRDLDAQKAFFTQVKKSGKYEGESLHPPHMELMAKRLDRVCINAPVRQHRLEYEEAKMRVWSILVLTEGRVQKWSIKYGWQEEVEELYNDYQQLVEVNGLIKTFDSTLAEVKGKGDMYRKDIKVAPEVKSIPDQIENINTKWRDLSREVRALKPNLTQQIDMWRHYASSVNAITAWLDEGERVMQGTPEEKLHFFSDLRDIEERFETLNKTSEFLMETSRTSVAEEIQQTVDDLNNRFKMITDNFQLYQQNEVVGKARSVYTSGFNSIHEWLERADSMVEKPIPCVHSDLKAYLLELDELNAMIPDIEAEFKTITKTAQSLVQDTEPDVINKMLGDLNVKKEIIVRLRRQIPEKRKYLKALLPNVESLETGLLDLNKWLDEGEDILQSHKMEGNSADAETRLEQHKAFFAQVTYQKSILESKNKVYSKICSTKPKLTNIGYTPVDEMMNTVNTRFQNLQRSSKEWEKKLESQVKLWRTLTTKQNQVEEWIDNAEIILDENADDSDSLIRKHKRFFDRADDKLLNEYLSIGKQLLQELDGQDKAQLQKNLDEIEVRYKNVLYHAPLRLLHLEFSLPESKFCQNMDMAETALKQHEEQLRSQVNVKEALLKHKQIFQDGQLIPQMKKNLDVMEEKSNMLLKLTKNDTSLQEKHRTYVDQFNKLQKYVDNTHLQLKQLPERWKEYHTRLTAFSNWIEEVEKLTKDMKRTDLKNEEYKEILAKFQKAMRDRGKYADDAKWLNMNLNELIQDANTADAKREKEVLQTLTIRFENLKPLMDQTAGKTSIYTKSFDYRDNINKQFGWLDDAQKLVLEQPCIDSLDEARSYLKEHEGIMRKLEAEKANIMADLDAGRKLQREKDAPDFVSKTVAELDRKWKDTNNLAKAKQEKLLSQVQNWEQYEGEKSTMLKYLKDAEAELEKPPGSPGQEQVQKDFHNKKELQQSLSKLKSSLGEMQKLNSLLCEGASRERQGPLKGEISDIDVKLENVSKRLNAKLADLETTIAKWSEYYKRLSHFCDWLNEREANLNEVYENKHDSPEQKLNKAEEISTEVYENHISLETLEKDARGLSQNFRSRETSALKSKLTSVRRQWESLCSRAKDRSTALSGNVAHWQKYQNLQSELMPWIVKGEKYCATELPKCSSLEEAKELYTLHQDFLQESEDNLPVFDRLSTEAGYLLEQPEVARELDGIQRRWGNILTSSDERTHKLDKMHGAWTAYDNELNDFREILQKFQNRLAVEPNTTSSDIHVLEHELALAKALQEEIRSNQPRLNTLQRLFEQVQPHANPAGFQTLKAKQDENKAAWNEINTEASERVKMLQSALNHRRDVFGHADALEAWMKKMQRKVAAGGDIYSDEIPETSQKLQELRGEFSQQDGTLQMIQQEFRDMMQNCSEEEAAILSDRLDKLLNNYSDMEETIHKREQLCENWMNFNGSQKDAQAQLKALQARLQSPDLKEEDVIRIKQEIEIIKKGMDDWRKNADPLDELMINAKMTIKDRATQRSLHFGSELQSIATNCDNVRYEADKREEHLGELNQLSEDFTVRKNQLMDKLGKIEKKISAAKVNKSNLQGMKDLVSEIEDIRDEMYVLNPEFEQLRELGRQITQADNEKYPAVQSQLAQVNEAWDRVQAQLGDKQQYYASIVNMWKQYEDGKQGVHKVLEDVQPLVNKDIAFNNPDDVKKSLDQHRNAGFELQANQTQLDHMNNKGIQLFEELKKVPSFNPNELAQDLDTVNHSWETSCRTIDEHEKNLEAQLVCWDQITSGREEVASWLNGMMDKLGDSIKNFNDTASVEAKLAKFKEEAPYHEEVIEEITQKIADLKELNGNKPLPELERSHREMREKFDNANVLAQQLDTTVSSFADEQKQLQQEMDEQSELMNQMKELLTKCDDLSGTDEEVAARVLAVRELQSKLKEKQKKIAAIQNKSSALQGKYPSADSASLAKDANTLAKKLETMITRADRIEDSLKGSLEQHYIEALQQESRWLNSAKEKANWCEDIGGDRYSVESKLDTIRDLHGNLQEGEEKKAISEAKLQALRAILPREKIAELEAKNRELNREWDVLVGQISQTQGKLESSIDQWSEYDGQYEGLAQWLKDTETKARNESGLRPDPASKTEQLEAFKDLYDDVQAHSREFDDLKDSANKISRTTGDNRTASYATQLCSRYQTLAENLKENLDRCKQNIDDHENFIARENEFNEWLEVAQGQLNDCNSQNGDEESLNAKLALIQDLVASKEHGLVKFNSALESGEKLFPNTSNEGRDLVRRDLRSLRESWDNFNDNLNETQRQLDSSRMKWSTFDENFDQLSKWLVDSEHQITVAPESSNTLPEKKAQLQQLKTRCQDILSHQPMIDSLSDKGTALSSSTVQAKLKRLNDKYNSLCTESKLLVTNAEEGVDEHEKYQDALQQCRDWMISTRDKLAVCAEQGGDKQALENRLDRVKDLHAGLRDGEAKINTAHLHGEKTLHTTGPHGQSIITHELSTLTQDWETLVERMGETQQGLMHAIQAVDHYDGTCEALNKWLREVEGEIKDVELKSTLNEKEAEVQKLKFILTQVNEKKPQFDELQAMAGQVPSSDGRLSNYSNQLGMRYDQARATLQDLIGKWEEMSDEHGRYEENYQACAEWLNTLQKRTDVCADLAGDKHDVEDRLVRLQQLAAEKDDDANRVHQTIESGEKLYSTTSSEGRDIIRQDLRSLREQWEGVCDKLSDTQRKLDSSLNQWSSYDENSEKFHKWLVDMEVKLNEDAEFKSTLPDKKAQLQNHKVLHQDILSREYIMENLIKKANSLMHSTPSAKVDKFVTELQKKYKKLCDKSKSRLDNLDQSAKDHQQYQDGYQDFQDWLNYSRDKLAACTDRSGDKLSLQSKRDRLKEFLSSVPEGESKLRITLELSTITAEHTSSHGREILKRESEHLQREWQDYLNLMQVSETSLEQAMVQWGDFESKFENIASWLKNMEQQVKNYDLKSNAQEKQAQVEKFKKQREEILAHQPDMDRFTDDAQNLMHTSSDIRLSTQVSNLTNRYQSLLSHVKDLISKWENFTIDHQTYDNRMSDFNQWLSIEDQKLEACQQPVGNQDSVEEKKTILQMLFSEKEHGLQKLNSSIEAGERLYPDTASHGWEKIKNEMRKAKENWEKLFSGLNDAQRKVDTFSLQLSSYSDSQESLQRWMAETESALRADVDMKNTLQEKRMQLQKHRSLLQDITSHQRLVATAVEKAQGVLQSTSNPDVSSFITNINSRYEKLLTDAEALIGRSEHHVDLHQKYQDCSQMAVDWLGHMKDKQTLCGDTTGDRHTITNKLERLQELITNLPEGVARIKECEDHAENTMNTTALKGRQGIQQDLDVLRLDWEDYTLKLNSLKDGLEQALYYWTLYEENYAKMSQWIKDMERQVKDVPAKSTLDEKQELLRKCQEIVQEVKGRQRDVDKFADDAQTLQHLTDEARVGTFVSQLINRYQALLTHSKENVKKCEQNVDDHKLYKEKFADCNQWLTKSKNKFAQCPDAGSSRAELEDSLEQTQDLIRDRDSGFAKLNQVIEAGERLYPTTAPDGRENIRQELRKLKLGFEGLYDDLSASQRKLEVSLVQWTSFDDSNSQVDNWLRDMELQLQGQMPLRSTLEEKKTQLQNFRSVHQDVLSYQRVIESIGDKAQSLAQSSPESDLSRFISQTSTRYQKLCSISKDYVQQYEDIVSDHQQYNDAYNICVEWLNGIREKLSACADVSGDRHAIQNRLDKIQDILATKMEGEPKVKNVINLAEKVLPNTALQGKDIIVRETDALREDWEAFMTALVKTKNDLEKCMGQWKEFENWHEKCANWLKDTEAKMRETDLKATMKEKVIQLERLKTIQEDINSRQRDMDSLSDSAQDLLRLSTDTRVISQASQLSTKYQTLNVNIKELIRRWEQYAADHQAYNSSLDQCKSWLIEMRSKVSDVSETSGDKQTLQQRLARVQDLMVEKEEGLHMLQISLDNLQVVLPNTSVTGRDNMRREMQLLQQEYDSLSADLNDTKLRQDSCLSQWTVYDDSTEQLERWLHDLENQVYTESQVQNTLQEKKLQLERIKVLQLNINAQQSTIDNLNEKAQTLKKISRDSNLGNQIKDIVQRYDKLRQEVKDLLQTREKYVRDHQIYRDVYMESADWLSCTVDRLNVCSDVRGDRTVVEAQVHKVQDINLTSEVGKKKLDQVLAKGQTVLPQTSTQGQNLIKEELESLTKDFDQFQADLSSVLASLSNLSGKWQNYEEFYDRLSKWIKDIETRMKADAELCTTLDQKNVHVLTQKALQDDIFDKQGDFDDLAEQAQLLMQKSADTRLSTQVTQLNSRYSSLISQSKDLLKRYEQHYADHSQYCKVYDETSSWLHGTREKLAACSDTTGDRYMIQSQIDKLKEFVVMKEEGQLLIHTSNNWGEKTMNNTSGEGRETIRQELQYLQQEWESLISDVTDTKVMLEARLLQWTDFDASLEGIQKWLRETEKRLKSSQSKSDLGEKRAELQRIKVIYQDIVSYEQMIDSVGSKAVELEPSASIRTGTDTSTLASKYNMLKEQAKDLLAKNEQFVANHQDFHDACNNFNSWIRTAREKHASCSDTFGEKTSIQGKIERSKSLMASLNEGAQRLKQATIAGEATLTSTSPSGQTKIRQEIQSMNKEFEEFRNQLLHSQSELDTCYSRWEDFEHSYTDFNNWLKHTEATLRAELEYKATAEEKKQQWTQYQYHLDEVLSHQSSLDDVSEKAQALLQTNADAKTSHAITQLTTRYQSIIALAKDLVHSTENHYNNHVTYKDNHQVFTDWLKDTKRKIKTVEDNHGNRENVNIRLDQFDEIQNAMDQGHSYLRAMLDASEKTLPSTNPRGSQSIRQESENAKSEYENLLTDMSQAKRNLENALTYWGDYDRLQDQLHDWLTDVEHRMTADPDLKTDLPEKRSTLEKYKALHADIVAHKDMMAQVEEKSQQVKDPAPQTRVAQLKARYQSVFTASKDLVSRMEEQVTGHEEYRKAYIACLDWLANTKHRLQRLSDYSGDRKTLQDRLQQLREFKLELSHGQEMVERAATLGNHVCRQTAPRGQDVIQQEVKSLRDDWNSFASAVGEVENNLEAAIANWGQLDDEQKAFLEWIDKMNREVKDQLEPTSNLFKKQQQLRHGEDLCDNIVDNKVALEKVREKGDAIAQRSSDPRLSNNMMQLSTKYQSLCSSSKNMVRRLRDNVQDHREYDNALANANKWIKWMGERIEACKDTTGGWDATQDKIDDIKDITANMDEGLQKVNHVCDMAEKILPNTSMDGKKMIEEQVTDLTNDWDKLNSAITEATAMLEGVQQRWHDYEEYFGSIIRWLADTENLLIPEPELKCTLAEKKTQLDRYQLILTDIENHNRLINELAERVANLQALCDNPQIAESLSDVRRRYEAVRNKAQDYVEMLQDRYDEHLLFHETQQDCEKWLLQTSFRLMSHNSLNVSTMELTERQIEKHKAILREITNYRSTMDHVNKIGQELIINNPRVFKLSEQIQAQLQNLEESYTNLQATAQQIKERLQDILNKWQDYKDLLETTEVYLSGDVVEWIQETDSNIPDSIDEAQKQRESAQAMLEKLYSMKQKLADSAHRCQNQGSMENLNQEDAALESPLSKFSTDVNQHMKESIIQVEKRLDRLRDMMRQWESVDRSRADLRHWLHNKQEEVSEIENRPSKLHVEAAELDLDRLRGIRNEVQGRGRAIEELLSQYRNLTQHNDTIPDPVIRALKDDWEELLGQIENLLIDREQALQAAKDLQDRQDTMDEDLENYVRELERIDQSDASMTERSARLKRTRRKCRSTQTPTSASRGTPFTPYDSDDDSFPYRRPKPNSGDNRFFPGSGSVLRDPNNRLLNRTLNQSRDRTLNNSRDRSINPNRGLNSGRDKTSKPPRDRTLNQSRDRPLSRTLHDQSFKKGASGALEYESEESGYGDTLLETMQASSFDNNLDDTLSASMNVKETTLVYDSDEDSTVSFIEGFFQSADPEDMRNIACQTPGHIRTQTDETMFEDPPHNIETQTPKKKKKRRSNRSDLLRSILMEVKDIKKEHGIGSDTSSVYDDDTSQITEPSMQQERLETLYKDVKQLRSRGQPGDATTSQQGTQTGAQAYPKQNGDTVQEMMEEVRYLRSNRATPSHLRGSLRNSPIQGFDSPTPMTSLPAQASNPPPYGGQYQNGHDTVDYTQPQQRRVTQDDLAAINERLERLQNYQIPSNRHLSNYQEIRTLPEYIPPRRRYRVRRYVRSYDDMDLDRHLGSSRHRSNISHGSRYTVMDRYHLDDALVQAARTAKHLKRMSSRLKHEYKEDLKRYGF</sequence>
<feature type="coiled-coil region" evidence="14">
    <location>
        <begin position="1270"/>
        <end position="1297"/>
    </location>
</feature>
<dbReference type="CDD" id="cd21243">
    <property type="entry name" value="CH_SYNE1_rpt2"/>
    <property type="match status" value="1"/>
</dbReference>
<comment type="subcellular location">
    <subcellularLocation>
        <location evidence="3">Cytoplasm</location>
        <location evidence="3">Cytoskeleton</location>
    </subcellularLocation>
    <subcellularLocation>
        <location evidence="2">Cytoplasm</location>
        <location evidence="2">Myofibril</location>
        <location evidence="2">Sarcomere</location>
    </subcellularLocation>
    <subcellularLocation>
        <location evidence="1">Nucleus membrane</location>
    </subcellularLocation>
</comment>
<dbReference type="GO" id="GO:0030017">
    <property type="term" value="C:sarcomere"/>
    <property type="evidence" value="ECO:0007669"/>
    <property type="project" value="UniProtKB-SubCell"/>
</dbReference>
<keyword evidence="18" id="KW-1185">Reference proteome</keyword>
<feature type="compositionally biased region" description="Basic and acidic residues" evidence="15">
    <location>
        <begin position="6284"/>
        <end position="6296"/>
    </location>
</feature>
<evidence type="ECO:0000256" key="11">
    <source>
        <dbReference type="ARBA" id="ARBA00023203"/>
    </source>
</evidence>
<evidence type="ECO:0000256" key="7">
    <source>
        <dbReference type="ARBA" id="ARBA00022737"/>
    </source>
</evidence>
<feature type="coiled-coil region" evidence="14">
    <location>
        <begin position="1846"/>
        <end position="1873"/>
    </location>
</feature>
<feature type="region of interest" description="Disordered" evidence="15">
    <location>
        <begin position="1"/>
        <end position="37"/>
    </location>
</feature>
<name>A0AAN8PRR2_PATCE</name>
<feature type="compositionally biased region" description="Basic residues" evidence="15">
    <location>
        <begin position="6214"/>
        <end position="6223"/>
    </location>
</feature>
<evidence type="ECO:0000256" key="10">
    <source>
        <dbReference type="ARBA" id="ARBA00023136"/>
    </source>
</evidence>
<evidence type="ECO:0000256" key="5">
    <source>
        <dbReference type="ARBA" id="ARBA00022490"/>
    </source>
</evidence>
<evidence type="ECO:0000256" key="2">
    <source>
        <dbReference type="ARBA" id="ARBA00004204"/>
    </source>
</evidence>
<dbReference type="PANTHER" id="PTHR47535:SF1">
    <property type="entry name" value="NESPRIN-1"/>
    <property type="match status" value="1"/>
</dbReference>